<keyword evidence="1" id="KW-0812">Transmembrane</keyword>
<reference evidence="2 3" key="1">
    <citation type="journal article" date="2009" name="Int. J. Syst. Evol. Microbiol.">
        <title>Paenibacillus contaminans sp. nov., isolated from a contaminated laboratory plate.</title>
        <authorList>
            <person name="Chou J.H."/>
            <person name="Lee J.H."/>
            <person name="Lin M.C."/>
            <person name="Chang P.S."/>
            <person name="Arun A.B."/>
            <person name="Young C.C."/>
            <person name="Chen W.M."/>
        </authorList>
    </citation>
    <scope>NUCLEOTIDE SEQUENCE [LARGE SCALE GENOMIC DNA]</scope>
    <source>
        <strain evidence="2 3">CKOBP-6</strain>
    </source>
</reference>
<keyword evidence="3" id="KW-1185">Reference proteome</keyword>
<feature type="transmembrane region" description="Helical" evidence="1">
    <location>
        <begin position="6"/>
        <end position="23"/>
    </location>
</feature>
<feature type="transmembrane region" description="Helical" evidence="1">
    <location>
        <begin position="54"/>
        <end position="75"/>
    </location>
</feature>
<dbReference type="OrthoDB" id="2622240at2"/>
<accession>A0A329MIK3</accession>
<evidence type="ECO:0000313" key="3">
    <source>
        <dbReference type="Proteomes" id="UP000250369"/>
    </source>
</evidence>
<comment type="caution">
    <text evidence="2">The sequence shown here is derived from an EMBL/GenBank/DDBJ whole genome shotgun (WGS) entry which is preliminary data.</text>
</comment>
<proteinExistence type="predicted"/>
<dbReference type="Proteomes" id="UP000250369">
    <property type="component" value="Unassembled WGS sequence"/>
</dbReference>
<keyword evidence="1" id="KW-1133">Transmembrane helix</keyword>
<sequence length="85" mass="10098">MRMRKFTIVLTLIGAALCLVHFIGLDPKNMLLFSFSVPLWFVPIFADIRDVNLYFAYFLTIVSWGLMGYAIDWYVQKYRTRRHSE</sequence>
<protein>
    <submittedName>
        <fullName evidence="2">Uncharacterized protein</fullName>
    </submittedName>
</protein>
<evidence type="ECO:0000256" key="1">
    <source>
        <dbReference type="SAM" id="Phobius"/>
    </source>
</evidence>
<name>A0A329MIK3_9BACL</name>
<keyword evidence="1" id="KW-0472">Membrane</keyword>
<gene>
    <name evidence="2" type="ORF">DQG23_21125</name>
</gene>
<dbReference type="AlphaFoldDB" id="A0A329MIK3"/>
<evidence type="ECO:0000313" key="2">
    <source>
        <dbReference type="EMBL" id="RAV19492.1"/>
    </source>
</evidence>
<organism evidence="2 3">
    <name type="scientific">Paenibacillus contaminans</name>
    <dbReference type="NCBI Taxonomy" id="450362"/>
    <lineage>
        <taxon>Bacteria</taxon>
        <taxon>Bacillati</taxon>
        <taxon>Bacillota</taxon>
        <taxon>Bacilli</taxon>
        <taxon>Bacillales</taxon>
        <taxon>Paenibacillaceae</taxon>
        <taxon>Paenibacillus</taxon>
    </lineage>
</organism>
<dbReference type="EMBL" id="QMFB01000012">
    <property type="protein sequence ID" value="RAV19492.1"/>
    <property type="molecule type" value="Genomic_DNA"/>
</dbReference>